<dbReference type="OrthoDB" id="33037at2"/>
<dbReference type="STRING" id="1245526.SAMN05216580_2520"/>
<proteinExistence type="predicted"/>
<dbReference type="InterPro" id="IPR019660">
    <property type="entry name" value="Put_sensory_transdc_reg_YbjN"/>
</dbReference>
<reference evidence="3" key="1">
    <citation type="submission" date="2016-10" db="EMBL/GenBank/DDBJ databases">
        <authorList>
            <person name="Varghese N."/>
            <person name="Submissions S."/>
        </authorList>
    </citation>
    <scope>NUCLEOTIDE SEQUENCE [LARGE SCALE GENOMIC DNA]</scope>
    <source>
        <strain evidence="3">CCTCC 2012022</strain>
    </source>
</reference>
<dbReference type="Pfam" id="PF10722">
    <property type="entry name" value="YbjN"/>
    <property type="match status" value="1"/>
</dbReference>
<dbReference type="RefSeq" id="WP_090215069.1">
    <property type="nucleotide sequence ID" value="NZ_LT629780.1"/>
</dbReference>
<dbReference type="EMBL" id="LT629780">
    <property type="protein sequence ID" value="SDU35216.1"/>
    <property type="molecule type" value="Genomic_DNA"/>
</dbReference>
<keyword evidence="3" id="KW-1185">Reference proteome</keyword>
<name>A0A1H2HU21_9GAMM</name>
<evidence type="ECO:0000313" key="2">
    <source>
        <dbReference type="EMBL" id="SDU35216.1"/>
    </source>
</evidence>
<sequence length="155" mass="16943">MNVPQLALRSLLILALGTGAAQASTLIDASNPQQVLEIAKGFGSAELGTDDVGDPNIVGRIDGTKYGVYFYGCKNGRDCTALQFSAGWSGVATNLTEINAWNRDNRFAKAFLDNDGDPRLEMDINADHGITRDNLEDSFEWWQVCLQQFNAQVLQ</sequence>
<evidence type="ECO:0000313" key="3">
    <source>
        <dbReference type="Proteomes" id="UP000243063"/>
    </source>
</evidence>
<accession>A0A1H2HU21</accession>
<dbReference type="Proteomes" id="UP000243063">
    <property type="component" value="Chromosome I"/>
</dbReference>
<keyword evidence="1" id="KW-0732">Signal</keyword>
<dbReference type="AlphaFoldDB" id="A0A1H2HU21"/>
<dbReference type="CDD" id="cd17511">
    <property type="entry name" value="YbjN_AmyR-like"/>
    <property type="match status" value="1"/>
</dbReference>
<protein>
    <submittedName>
        <fullName evidence="2">Putative sensory transduction regulator</fullName>
    </submittedName>
</protein>
<organism evidence="2 3">
    <name type="scientific">Geopseudomonas guangdongensis</name>
    <dbReference type="NCBI Taxonomy" id="1245526"/>
    <lineage>
        <taxon>Bacteria</taxon>
        <taxon>Pseudomonadati</taxon>
        <taxon>Pseudomonadota</taxon>
        <taxon>Gammaproteobacteria</taxon>
        <taxon>Pseudomonadales</taxon>
        <taxon>Pseudomonadaceae</taxon>
        <taxon>Geopseudomonas</taxon>
    </lineage>
</organism>
<gene>
    <name evidence="2" type="ORF">SAMN05216580_2520</name>
</gene>
<feature type="signal peptide" evidence="1">
    <location>
        <begin position="1"/>
        <end position="23"/>
    </location>
</feature>
<evidence type="ECO:0000256" key="1">
    <source>
        <dbReference type="SAM" id="SignalP"/>
    </source>
</evidence>
<feature type="chain" id="PRO_5009276039" evidence="1">
    <location>
        <begin position="24"/>
        <end position="155"/>
    </location>
</feature>